<dbReference type="SMART" id="SM00474">
    <property type="entry name" value="35EXOc"/>
    <property type="match status" value="1"/>
</dbReference>
<dbReference type="InterPro" id="IPR051086">
    <property type="entry name" value="RNase_D-like"/>
</dbReference>
<dbReference type="InterPro" id="IPR012337">
    <property type="entry name" value="RNaseH-like_sf"/>
</dbReference>
<dbReference type="Pfam" id="PF18305">
    <property type="entry name" value="DNA_pol_A_exoN"/>
    <property type="match status" value="1"/>
</dbReference>
<dbReference type="PANTHER" id="PTHR47649:SF1">
    <property type="entry name" value="RIBONUCLEASE D"/>
    <property type="match status" value="1"/>
</dbReference>
<dbReference type="GO" id="GO:0006139">
    <property type="term" value="P:nucleobase-containing compound metabolic process"/>
    <property type="evidence" value="ECO:0007669"/>
    <property type="project" value="InterPro"/>
</dbReference>
<feature type="domain" description="3'-5' exonuclease" evidence="2">
    <location>
        <begin position="10"/>
        <end position="176"/>
    </location>
</feature>
<dbReference type="GO" id="GO:0000166">
    <property type="term" value="F:nucleotide binding"/>
    <property type="evidence" value="ECO:0007669"/>
    <property type="project" value="InterPro"/>
</dbReference>
<proteinExistence type="predicted"/>
<dbReference type="InterPro" id="IPR044876">
    <property type="entry name" value="HRDC_dom_sf"/>
</dbReference>
<dbReference type="GO" id="GO:0008408">
    <property type="term" value="F:3'-5' exonuclease activity"/>
    <property type="evidence" value="ECO:0007669"/>
    <property type="project" value="InterPro"/>
</dbReference>
<dbReference type="InterPro" id="IPR010997">
    <property type="entry name" value="HRDC-like_sf"/>
</dbReference>
<name>A0A2N6PLM3_9MICO</name>
<dbReference type="Proteomes" id="UP000235703">
    <property type="component" value="Unassembled WGS sequence"/>
</dbReference>
<organism evidence="3 4">
    <name type="scientific">Brevibacterium luteolum</name>
    <dbReference type="NCBI Taxonomy" id="199591"/>
    <lineage>
        <taxon>Bacteria</taxon>
        <taxon>Bacillati</taxon>
        <taxon>Actinomycetota</taxon>
        <taxon>Actinomycetes</taxon>
        <taxon>Micrococcales</taxon>
        <taxon>Brevibacteriaceae</taxon>
        <taxon>Brevibacterium</taxon>
    </lineage>
</organism>
<evidence type="ECO:0000259" key="2">
    <source>
        <dbReference type="SMART" id="SM00474"/>
    </source>
</evidence>
<dbReference type="InterPro" id="IPR041605">
    <property type="entry name" value="Exo_C"/>
</dbReference>
<feature type="region of interest" description="Disordered" evidence="1">
    <location>
        <begin position="286"/>
        <end position="312"/>
    </location>
</feature>
<dbReference type="AlphaFoldDB" id="A0A2N6PLM3"/>
<dbReference type="SUPFAM" id="SSF53098">
    <property type="entry name" value="Ribonuclease H-like"/>
    <property type="match status" value="1"/>
</dbReference>
<gene>
    <name evidence="3" type="ORF">CJ198_02655</name>
</gene>
<comment type="caution">
    <text evidence="3">The sequence shown here is derived from an EMBL/GenBank/DDBJ whole genome shotgun (WGS) entry which is preliminary data.</text>
</comment>
<accession>A0A2N6PLM3</accession>
<dbReference type="Pfam" id="PF01612">
    <property type="entry name" value="DNA_pol_A_exo1"/>
    <property type="match status" value="1"/>
</dbReference>
<reference evidence="3 4" key="1">
    <citation type="submission" date="2017-09" db="EMBL/GenBank/DDBJ databases">
        <title>Bacterial strain isolated from the female urinary microbiota.</title>
        <authorList>
            <person name="Thomas-White K."/>
            <person name="Kumar N."/>
            <person name="Forster S."/>
            <person name="Putonti C."/>
            <person name="Lawley T."/>
            <person name="Wolfe A.J."/>
        </authorList>
    </citation>
    <scope>NUCLEOTIDE SEQUENCE [LARGE SCALE GENOMIC DNA]</scope>
    <source>
        <strain evidence="3 4">UMB0680</strain>
    </source>
</reference>
<dbReference type="PANTHER" id="PTHR47649">
    <property type="entry name" value="RIBONUCLEASE D"/>
    <property type="match status" value="1"/>
</dbReference>
<evidence type="ECO:0000313" key="4">
    <source>
        <dbReference type="Proteomes" id="UP000235703"/>
    </source>
</evidence>
<dbReference type="GO" id="GO:0003676">
    <property type="term" value="F:nucleic acid binding"/>
    <property type="evidence" value="ECO:0007669"/>
    <property type="project" value="InterPro"/>
</dbReference>
<dbReference type="Gene3D" id="1.10.150.80">
    <property type="entry name" value="HRDC domain"/>
    <property type="match status" value="2"/>
</dbReference>
<dbReference type="CDD" id="cd06142">
    <property type="entry name" value="RNaseD_exo"/>
    <property type="match status" value="1"/>
</dbReference>
<dbReference type="OrthoDB" id="144122at2"/>
<evidence type="ECO:0000256" key="1">
    <source>
        <dbReference type="SAM" id="MobiDB-lite"/>
    </source>
</evidence>
<dbReference type="EMBL" id="PNFZ01000001">
    <property type="protein sequence ID" value="PMB99575.1"/>
    <property type="molecule type" value="Genomic_DNA"/>
</dbReference>
<dbReference type="InterPro" id="IPR036397">
    <property type="entry name" value="RNaseH_sf"/>
</dbReference>
<protein>
    <submittedName>
        <fullName evidence="3">Ribonuclease D</fullName>
    </submittedName>
</protein>
<dbReference type="InterPro" id="IPR002562">
    <property type="entry name" value="3'-5'_exonuclease_dom"/>
</dbReference>
<dbReference type="SUPFAM" id="SSF47819">
    <property type="entry name" value="HRDC-like"/>
    <property type="match status" value="1"/>
</dbReference>
<dbReference type="Gene3D" id="3.30.420.10">
    <property type="entry name" value="Ribonuclease H-like superfamily/Ribonuclease H"/>
    <property type="match status" value="1"/>
</dbReference>
<sequence>MLARPAGGVPEVIDTTTSLDEVAHLLASGTGPVAVDAERASGIRYGDRAFLIQLKRTDSGIVLIDPEALPDLRQVDAALSGVEWILHAATQDLPCLADRGMTPSALFDTELAARLLGAERFGLAALVGNELGVRLAKEHSYVDWSKRPLPLDWLNYAALDVEVLIELRESLARQLRETGKDEFARQEFEHLLGFQRRVHAEPWRRISGLGTVKSRRALARARQLWLDRDAAASSRDIAPTRLLRDRLLVALTDPKVRTIDDIYRLPGGKELSGRAAANVLHSLQRADALPDSELPPRRQPQPKTGPRADREVAKARSEKMRAAVGAVADELEMPHDVLLTPRIVKSLASERTVGDVTDVEAYLAANSARPWQIERTAEVLAEAAHAAGNATS</sequence>
<evidence type="ECO:0000313" key="3">
    <source>
        <dbReference type="EMBL" id="PMB99575.1"/>
    </source>
</evidence>
<keyword evidence="4" id="KW-1185">Reference proteome</keyword>